<dbReference type="Proteomes" id="UP000267128">
    <property type="component" value="Unassembled WGS sequence"/>
</dbReference>
<reference evidence="1 2" key="1">
    <citation type="submission" date="2018-11" db="EMBL/GenBank/DDBJ databases">
        <authorList>
            <person name="Li F."/>
        </authorList>
    </citation>
    <scope>NUCLEOTIDE SEQUENCE [LARGE SCALE GENOMIC DNA]</scope>
    <source>
        <strain evidence="1 2">Gsoil 097</strain>
    </source>
</reference>
<name>A0A3N0CM62_9ACTN</name>
<evidence type="ECO:0000313" key="2">
    <source>
        <dbReference type="Proteomes" id="UP000267128"/>
    </source>
</evidence>
<organism evidence="1 2">
    <name type="scientific">Nocardioides marmoriginsengisoli</name>
    <dbReference type="NCBI Taxonomy" id="661483"/>
    <lineage>
        <taxon>Bacteria</taxon>
        <taxon>Bacillati</taxon>
        <taxon>Actinomycetota</taxon>
        <taxon>Actinomycetes</taxon>
        <taxon>Propionibacteriales</taxon>
        <taxon>Nocardioidaceae</taxon>
        <taxon>Nocardioides</taxon>
    </lineage>
</organism>
<proteinExistence type="predicted"/>
<protein>
    <submittedName>
        <fullName evidence="1">Uncharacterized protein</fullName>
    </submittedName>
</protein>
<evidence type="ECO:0000313" key="1">
    <source>
        <dbReference type="EMBL" id="RNL64391.1"/>
    </source>
</evidence>
<dbReference type="EMBL" id="RJSE01000005">
    <property type="protein sequence ID" value="RNL64391.1"/>
    <property type="molecule type" value="Genomic_DNA"/>
</dbReference>
<dbReference type="RefSeq" id="WP_123226968.1">
    <property type="nucleotide sequence ID" value="NZ_RJSE01000005.1"/>
</dbReference>
<dbReference type="AlphaFoldDB" id="A0A3N0CM62"/>
<dbReference type="OrthoDB" id="4736593at2"/>
<comment type="caution">
    <text evidence="1">The sequence shown here is derived from an EMBL/GenBank/DDBJ whole genome shotgun (WGS) entry which is preliminary data.</text>
</comment>
<keyword evidence="2" id="KW-1185">Reference proteome</keyword>
<sequence>MTTDQLTFDLAELVEPTYSPDLSLAERFAIFHEANPHVADALESLAAQWLAAGNRKVGAKALVERLRWESGLRTEGQAYRINNSHVSFYSRLLIERHPEWADCIDLRHAPAVEAA</sequence>
<gene>
    <name evidence="1" type="ORF">EFK50_07660</name>
</gene>
<accession>A0A3N0CM62</accession>